<dbReference type="OrthoDB" id="10495at2157"/>
<dbReference type="InterPro" id="IPR028976">
    <property type="entry name" value="CheC-like_sf"/>
</dbReference>
<dbReference type="GO" id="GO:0006935">
    <property type="term" value="P:chemotaxis"/>
    <property type="evidence" value="ECO:0007669"/>
    <property type="project" value="UniProtKB-KW"/>
</dbReference>
<dbReference type="PANTHER" id="PTHR12697">
    <property type="entry name" value="PBS LYASE HEAT-LIKE PROTEIN"/>
    <property type="match status" value="1"/>
</dbReference>
<keyword evidence="5" id="KW-1185">Reference proteome</keyword>
<sequence length="637" mass="69762">MPFDHTDLKEMKRSGDVEGLLCILEAGDVKEIREAVRILGELRYRKAIRPLVGLLEKDDIQVRANSAWSLGEIGDVKAVLPLIGLLNDPSENVQIYAAWALGRIGDKRAITALESMLESGSTEVRKHAREAIDRIESSVDGKKNRGNGNYKDGDDRISSSDPDIPLVTLDVPMDRLDCDYITRAEGNSKTGKVKFSGDVAVKDIINANQKSTRRVILGLKNDFNGLVSVDILLRYRDSEGDTSSVWMRVATPGGNPAVSGGEAARARIKLGRKQAERQVDYEVAGDAGDEPEREEVEEEQPYPEDFVPEEYPKRRALRRKETARHYAVPDETEPDSGTDDEIRMEAQLVRRRSQQEKAEPEVAAKVKVAKPGLKVQAIAPVSDEPDIPEIITAKTEPKADEVKPLKPEQKLVEIKPQPEVVKVIEKTQATPPPVKSAENVDSAVRLLSDIGKSGMTEAASAVTQLGGEEAESLQSRLRTLPIDQLSEEIVSLGEYIASVEVNLHGKSESGEMNGTVILFFSKDVALSIANELLCNQPGALVKEFTEDITSTLKETANIFGGQYVSAISEYIGMPILLKAPSFKTGASSQIAESMMKEISGKVDFALATDLAFANNKTGRLVMLLDPKSYDVIITKLF</sequence>
<dbReference type="RefSeq" id="WP_096203704.1">
    <property type="nucleotide sequence ID" value="NZ_FZMP01000018.1"/>
</dbReference>
<feature type="region of interest" description="Disordered" evidence="2">
    <location>
        <begin position="135"/>
        <end position="161"/>
    </location>
</feature>
<dbReference type="AlphaFoldDB" id="A0A284VJ69"/>
<evidence type="ECO:0000256" key="1">
    <source>
        <dbReference type="ARBA" id="ARBA00022500"/>
    </source>
</evidence>
<dbReference type="SMART" id="SM00567">
    <property type="entry name" value="EZ_HEAT"/>
    <property type="match status" value="3"/>
</dbReference>
<dbReference type="Gene3D" id="3.40.1550.10">
    <property type="entry name" value="CheC-like"/>
    <property type="match status" value="1"/>
</dbReference>
<feature type="compositionally biased region" description="Acidic residues" evidence="2">
    <location>
        <begin position="330"/>
        <end position="339"/>
    </location>
</feature>
<proteinExistence type="predicted"/>
<dbReference type="EMBL" id="FZMP01000018">
    <property type="protein sequence ID" value="SNQ59308.1"/>
    <property type="molecule type" value="Genomic_DNA"/>
</dbReference>
<dbReference type="InterPro" id="IPR028051">
    <property type="entry name" value="CheX-like_dom"/>
</dbReference>
<dbReference type="PANTHER" id="PTHR12697:SF5">
    <property type="entry name" value="DEOXYHYPUSINE HYDROXYLASE"/>
    <property type="match status" value="1"/>
</dbReference>
<dbReference type="InterPro" id="IPR004155">
    <property type="entry name" value="PBS_lyase_HEAT"/>
</dbReference>
<protein>
    <recommendedName>
        <fullName evidence="3">Chemotaxis phosphatase CheX-like domain-containing protein</fullName>
    </recommendedName>
</protein>
<dbReference type="SUPFAM" id="SSF48371">
    <property type="entry name" value="ARM repeat"/>
    <property type="match status" value="1"/>
</dbReference>
<dbReference type="InterPro" id="IPR016024">
    <property type="entry name" value="ARM-type_fold"/>
</dbReference>
<dbReference type="Pfam" id="PF03130">
    <property type="entry name" value="HEAT_PBS"/>
    <property type="match status" value="1"/>
</dbReference>
<evidence type="ECO:0000313" key="4">
    <source>
        <dbReference type="EMBL" id="SNQ59308.1"/>
    </source>
</evidence>
<dbReference type="GO" id="GO:0016491">
    <property type="term" value="F:oxidoreductase activity"/>
    <property type="evidence" value="ECO:0007669"/>
    <property type="project" value="TreeGrafter"/>
</dbReference>
<evidence type="ECO:0000259" key="3">
    <source>
        <dbReference type="Pfam" id="PF13690"/>
    </source>
</evidence>
<accession>A0A284VJ69</accession>
<dbReference type="Proteomes" id="UP000218615">
    <property type="component" value="Unassembled WGS sequence"/>
</dbReference>
<reference evidence="5" key="1">
    <citation type="submission" date="2017-06" db="EMBL/GenBank/DDBJ databases">
        <authorList>
            <person name="Cremers G."/>
        </authorList>
    </citation>
    <scope>NUCLEOTIDE SEQUENCE [LARGE SCALE GENOMIC DNA]</scope>
</reference>
<dbReference type="Pfam" id="PF13690">
    <property type="entry name" value="CheX"/>
    <property type="match status" value="1"/>
</dbReference>
<name>A0A284VJ69_9EURY</name>
<feature type="domain" description="Chemotaxis phosphatase CheX-like" evidence="3">
    <location>
        <begin position="509"/>
        <end position="592"/>
    </location>
</feature>
<organism evidence="4 5">
    <name type="scientific">Candidatus Methanoperedens nitratireducens</name>
    <dbReference type="NCBI Taxonomy" id="1392998"/>
    <lineage>
        <taxon>Archaea</taxon>
        <taxon>Methanobacteriati</taxon>
        <taxon>Methanobacteriota</taxon>
        <taxon>Stenosarchaea group</taxon>
        <taxon>Methanomicrobia</taxon>
        <taxon>Methanosarcinales</taxon>
        <taxon>ANME-2 cluster</taxon>
        <taxon>Candidatus Methanoperedentaceae</taxon>
        <taxon>Candidatus Methanoperedens</taxon>
    </lineage>
</organism>
<dbReference type="Pfam" id="PF13646">
    <property type="entry name" value="HEAT_2"/>
    <property type="match status" value="1"/>
</dbReference>
<evidence type="ECO:0000313" key="5">
    <source>
        <dbReference type="Proteomes" id="UP000218615"/>
    </source>
</evidence>
<feature type="region of interest" description="Disordered" evidence="2">
    <location>
        <begin position="277"/>
        <end position="341"/>
    </location>
</feature>
<dbReference type="Gene3D" id="1.25.10.10">
    <property type="entry name" value="Leucine-rich Repeat Variant"/>
    <property type="match status" value="1"/>
</dbReference>
<gene>
    <name evidence="4" type="ORF">MNV_1140004</name>
</gene>
<keyword evidence="1" id="KW-0145">Chemotaxis</keyword>
<feature type="compositionally biased region" description="Acidic residues" evidence="2">
    <location>
        <begin position="287"/>
        <end position="308"/>
    </location>
</feature>
<evidence type="ECO:0000256" key="2">
    <source>
        <dbReference type="SAM" id="MobiDB-lite"/>
    </source>
</evidence>
<feature type="compositionally biased region" description="Basic and acidic residues" evidence="2">
    <location>
        <begin position="319"/>
        <end position="328"/>
    </location>
</feature>
<dbReference type="InterPro" id="IPR011989">
    <property type="entry name" value="ARM-like"/>
</dbReference>
<dbReference type="SUPFAM" id="SSF103039">
    <property type="entry name" value="CheC-like"/>
    <property type="match status" value="1"/>
</dbReference>